<accession>A0A2D0Q9R6</accession>
<feature type="domain" description="SCP" evidence="1">
    <location>
        <begin position="6"/>
        <end position="138"/>
    </location>
</feature>
<name>A0A2D0Q9R6_ICTPU</name>
<dbReference type="Gene3D" id="3.40.33.10">
    <property type="entry name" value="CAP"/>
    <property type="match status" value="1"/>
</dbReference>
<reference evidence="2" key="1">
    <citation type="journal article" date="2016" name="Nat. Commun.">
        <title>The channel catfish genome sequence provides insights into the evolution of scale formation in teleosts.</title>
        <authorList>
            <person name="Liu Z."/>
            <person name="Liu S."/>
            <person name="Yao J."/>
            <person name="Bao L."/>
            <person name="Zhang J."/>
            <person name="Li Y."/>
            <person name="Jiang C."/>
            <person name="Sun L."/>
            <person name="Wang R."/>
            <person name="Zhang Y."/>
            <person name="Zhou T."/>
            <person name="Zeng Q."/>
            <person name="Fu Q."/>
            <person name="Gao S."/>
            <person name="Li N."/>
            <person name="Koren S."/>
            <person name="Jiang Y."/>
            <person name="Zimin A."/>
            <person name="Xu P."/>
            <person name="Phillippy A.M."/>
            <person name="Geng X."/>
            <person name="Song L."/>
            <person name="Sun F."/>
            <person name="Li C."/>
            <person name="Wang X."/>
            <person name="Chen A."/>
            <person name="Jin Y."/>
            <person name="Yuan Z."/>
            <person name="Yang Y."/>
            <person name="Tan S."/>
            <person name="Peatman E."/>
            <person name="Lu J."/>
            <person name="Qin Z."/>
            <person name="Dunham R."/>
            <person name="Li Z."/>
            <person name="Sonstegard T."/>
            <person name="Feng J."/>
            <person name="Danzmann R.G."/>
            <person name="Schroeder S."/>
            <person name="Scheffler B."/>
            <person name="Duke M.V."/>
            <person name="Ballard L."/>
            <person name="Kucuktas H."/>
            <person name="Kaltenboeck L."/>
            <person name="Liu H."/>
            <person name="Armbruster J."/>
            <person name="Xie Y."/>
            <person name="Kirby M.L."/>
            <person name="Tian Y."/>
            <person name="Flanagan M.E."/>
            <person name="Mu W."/>
            <person name="Waldbieser G.C."/>
        </authorList>
    </citation>
    <scope>NUCLEOTIDE SEQUENCE [LARGE SCALE GENOMIC DNA]</scope>
    <source>
        <strain evidence="2">SDA103</strain>
    </source>
</reference>
<keyword evidence="2" id="KW-1185">Reference proteome</keyword>
<dbReference type="PROSITE" id="PS01009">
    <property type="entry name" value="CRISP_1"/>
    <property type="match status" value="1"/>
</dbReference>
<dbReference type="PANTHER" id="PTHR10334">
    <property type="entry name" value="CYSTEINE-RICH SECRETORY PROTEIN-RELATED"/>
    <property type="match status" value="1"/>
</dbReference>
<gene>
    <name evidence="3" type="primary">glipr2</name>
</gene>
<proteinExistence type="predicted"/>
<dbReference type="AlphaFoldDB" id="A0A2D0Q9R6"/>
<dbReference type="CTD" id="152007"/>
<protein>
    <submittedName>
        <fullName evidence="3">Golgi-associated plant pathogenesis-related protein 1</fullName>
    </submittedName>
</protein>
<dbReference type="GO" id="GO:0005576">
    <property type="term" value="C:extracellular region"/>
    <property type="evidence" value="ECO:0007669"/>
    <property type="project" value="InterPro"/>
</dbReference>
<dbReference type="SMART" id="SM00198">
    <property type="entry name" value="SCP"/>
    <property type="match status" value="1"/>
</dbReference>
<dbReference type="SUPFAM" id="SSF55797">
    <property type="entry name" value="PR-1-like"/>
    <property type="match status" value="1"/>
</dbReference>
<reference evidence="3" key="2">
    <citation type="submission" date="2025-08" db="UniProtKB">
        <authorList>
            <consortium name="RefSeq"/>
        </authorList>
    </citation>
    <scope>IDENTIFICATION</scope>
    <source>
        <tissue evidence="3">Blood</tissue>
    </source>
</reference>
<dbReference type="GeneID" id="108259826"/>
<evidence type="ECO:0000259" key="1">
    <source>
        <dbReference type="SMART" id="SM00198"/>
    </source>
</evidence>
<dbReference type="InterPro" id="IPR018244">
    <property type="entry name" value="Allrgn_V5/Tpx1_CS"/>
</dbReference>
<dbReference type="KEGG" id="ipu:108259826"/>
<dbReference type="InterPro" id="IPR001283">
    <property type="entry name" value="CRISP-related"/>
</dbReference>
<organism evidence="2 3">
    <name type="scientific">Ictalurus punctatus</name>
    <name type="common">Channel catfish</name>
    <name type="synonym">Silurus punctatus</name>
    <dbReference type="NCBI Taxonomy" id="7998"/>
    <lineage>
        <taxon>Eukaryota</taxon>
        <taxon>Metazoa</taxon>
        <taxon>Chordata</taxon>
        <taxon>Craniata</taxon>
        <taxon>Vertebrata</taxon>
        <taxon>Euteleostomi</taxon>
        <taxon>Actinopterygii</taxon>
        <taxon>Neopterygii</taxon>
        <taxon>Teleostei</taxon>
        <taxon>Ostariophysi</taxon>
        <taxon>Siluriformes</taxon>
        <taxon>Ictaluridae</taxon>
        <taxon>Ictalurus</taxon>
    </lineage>
</organism>
<evidence type="ECO:0000313" key="3">
    <source>
        <dbReference type="RefSeq" id="XP_017315034.1"/>
    </source>
</evidence>
<dbReference type="PRINTS" id="PR00837">
    <property type="entry name" value="V5TPXLIKE"/>
</dbReference>
<sequence length="150" mass="16780">MSANDKFAEEFLQAHNEYRGQHLAPPLTLNPNLNHSAQAWAENLLSIRTLKHSNTTHGENLYYKYSSPPKKITGRVAVDNWYSEIKKYDFKKPGFSSGTGHFTQVVWKDSKELGVGVATDGTTTFVVGHYSPAGNINNPGYFEKNVLPVH</sequence>
<dbReference type="InterPro" id="IPR034113">
    <property type="entry name" value="SCP_GAPR1-like"/>
</dbReference>
<dbReference type="FunFam" id="3.40.33.10:FF:000002">
    <property type="entry name" value="Golgi-associated plant pathogenesis-related protein 1"/>
    <property type="match status" value="1"/>
</dbReference>
<dbReference type="InterPro" id="IPR014044">
    <property type="entry name" value="CAP_dom"/>
</dbReference>
<dbReference type="Proteomes" id="UP000221080">
    <property type="component" value="Chromosome 28"/>
</dbReference>
<dbReference type="OrthoDB" id="337038at2759"/>
<evidence type="ECO:0000313" key="2">
    <source>
        <dbReference type="Proteomes" id="UP000221080"/>
    </source>
</evidence>
<dbReference type="Pfam" id="PF00188">
    <property type="entry name" value="CAP"/>
    <property type="match status" value="1"/>
</dbReference>
<dbReference type="InterPro" id="IPR035940">
    <property type="entry name" value="CAP_sf"/>
</dbReference>
<dbReference type="STRING" id="7998.ENSIPUP00000011383"/>
<dbReference type="CDD" id="cd05382">
    <property type="entry name" value="CAP_GAPR1-like"/>
    <property type="match status" value="1"/>
</dbReference>
<dbReference type="RefSeq" id="XP_017315034.1">
    <property type="nucleotide sequence ID" value="XM_017459545.3"/>
</dbReference>